<evidence type="ECO:0000313" key="2">
    <source>
        <dbReference type="Proteomes" id="UP001153555"/>
    </source>
</evidence>
<proteinExistence type="predicted"/>
<sequence>SVDTADPIAKVSLSDFGYTPLTVQFYPSFSVIYSLAQKHSLEYMVGMVKNISRLKSQVENIFFALKLAVGDDRFVDHLGQLMLDLLNDEAFHEAFVGLHIEGPYPYPYVLALVEAYSMTKSDLERVECLRRDAALGFVLQRKTDAICFMSEMLSIILGYWSSPEFCLKLRRAINRNDAAREVPLVTRIIKVDVPPSIEGLKEALATRFNGDKLQSMCEL</sequence>
<organism evidence="1 2">
    <name type="scientific">Striga hermonthica</name>
    <name type="common">Purple witchweed</name>
    <name type="synonym">Buchnera hermonthica</name>
    <dbReference type="NCBI Taxonomy" id="68872"/>
    <lineage>
        <taxon>Eukaryota</taxon>
        <taxon>Viridiplantae</taxon>
        <taxon>Streptophyta</taxon>
        <taxon>Embryophyta</taxon>
        <taxon>Tracheophyta</taxon>
        <taxon>Spermatophyta</taxon>
        <taxon>Magnoliopsida</taxon>
        <taxon>eudicotyledons</taxon>
        <taxon>Gunneridae</taxon>
        <taxon>Pentapetalae</taxon>
        <taxon>asterids</taxon>
        <taxon>lamiids</taxon>
        <taxon>Lamiales</taxon>
        <taxon>Orobanchaceae</taxon>
        <taxon>Buchnereae</taxon>
        <taxon>Striga</taxon>
    </lineage>
</organism>
<gene>
    <name evidence="1" type="ORF">SHERM_23246</name>
</gene>
<protein>
    <submittedName>
        <fullName evidence="1">Uncharacterized protein</fullName>
    </submittedName>
</protein>
<feature type="non-terminal residue" evidence="1">
    <location>
        <position position="1"/>
    </location>
</feature>
<dbReference type="AlphaFoldDB" id="A0A9N7NCP2"/>
<accession>A0A9N7NCP2</accession>
<name>A0A9N7NCP2_STRHE</name>
<reference evidence="1" key="1">
    <citation type="submission" date="2019-12" db="EMBL/GenBank/DDBJ databases">
        <authorList>
            <person name="Scholes J."/>
        </authorList>
    </citation>
    <scope>NUCLEOTIDE SEQUENCE</scope>
</reference>
<dbReference type="EMBL" id="CACSLK010027752">
    <property type="protein sequence ID" value="CAA0827551.1"/>
    <property type="molecule type" value="Genomic_DNA"/>
</dbReference>
<feature type="non-terminal residue" evidence="1">
    <location>
        <position position="219"/>
    </location>
</feature>
<dbReference type="OrthoDB" id="1293041at2759"/>
<keyword evidence="2" id="KW-1185">Reference proteome</keyword>
<dbReference type="Proteomes" id="UP001153555">
    <property type="component" value="Unassembled WGS sequence"/>
</dbReference>
<evidence type="ECO:0000313" key="1">
    <source>
        <dbReference type="EMBL" id="CAA0827551.1"/>
    </source>
</evidence>
<comment type="caution">
    <text evidence="1">The sequence shown here is derived from an EMBL/GenBank/DDBJ whole genome shotgun (WGS) entry which is preliminary data.</text>
</comment>